<reference evidence="1 2" key="1">
    <citation type="submission" date="2013-07" db="EMBL/GenBank/DDBJ databases">
        <authorList>
            <person name="Weinstock G."/>
            <person name="Sodergren E."/>
            <person name="Wylie T."/>
            <person name="Fulton L."/>
            <person name="Fulton R."/>
            <person name="Fronick C."/>
            <person name="O'Laughlin M."/>
            <person name="Godfrey J."/>
            <person name="Miner T."/>
            <person name="Herter B."/>
            <person name="Appelbaum E."/>
            <person name="Cordes M."/>
            <person name="Lek S."/>
            <person name="Wollam A."/>
            <person name="Pepin K.H."/>
            <person name="Palsikar V.B."/>
            <person name="Mitreva M."/>
            <person name="Wilson R.K."/>
        </authorList>
    </citation>
    <scope>NUCLEOTIDE SEQUENCE [LARGE SCALE GENOMIC DNA]</scope>
    <source>
        <strain evidence="1 2">ATCC 14940</strain>
    </source>
</reference>
<dbReference type="AlphaFoldDB" id="A0ABC9TRR4"/>
<dbReference type="Proteomes" id="UP000016491">
    <property type="component" value="Unassembled WGS sequence"/>
</dbReference>
<proteinExistence type="predicted"/>
<evidence type="ECO:0000313" key="2">
    <source>
        <dbReference type="Proteomes" id="UP000016491"/>
    </source>
</evidence>
<protein>
    <submittedName>
        <fullName evidence="1">Uncharacterized protein</fullName>
    </submittedName>
</protein>
<dbReference type="RefSeq" id="WP_021641715.1">
    <property type="nucleotide sequence ID" value="NZ_KE992872.1"/>
</dbReference>
<gene>
    <name evidence="1" type="ORF">CLOSYM_04461</name>
</gene>
<name>A0ABC9TRR4_CLOSY</name>
<accession>A0ABC9TRR4</accession>
<evidence type="ECO:0000313" key="1">
    <source>
        <dbReference type="EMBL" id="ERI74020.1"/>
    </source>
</evidence>
<sequence length="84" mass="9792">MKKEYAVNIELVNSDSEWNTADRADWYESYSEAYDAAEKAFEDPDVMEAHVSVWEDGEIDDSPLRMVREDGDVRHYKGETLLWA</sequence>
<organism evidence="1 2">
    <name type="scientific">[Clostridium] symbiosum ATCC 14940</name>
    <dbReference type="NCBI Taxonomy" id="411472"/>
    <lineage>
        <taxon>Bacteria</taxon>
        <taxon>Bacillati</taxon>
        <taxon>Bacillota</taxon>
        <taxon>Clostridia</taxon>
        <taxon>Lachnospirales</taxon>
        <taxon>Lachnospiraceae</taxon>
        <taxon>Otoolea</taxon>
    </lineage>
</organism>
<dbReference type="EMBL" id="AWSU01000352">
    <property type="protein sequence ID" value="ERI74020.1"/>
    <property type="molecule type" value="Genomic_DNA"/>
</dbReference>
<comment type="caution">
    <text evidence="1">The sequence shown here is derived from an EMBL/GenBank/DDBJ whole genome shotgun (WGS) entry which is preliminary data.</text>
</comment>